<reference evidence="2 3" key="1">
    <citation type="submission" date="2018-02" db="EMBL/GenBank/DDBJ databases">
        <title>Subsurface microbial communities from deep shales in Ohio and West Virginia, USA.</title>
        <authorList>
            <person name="Wrighton K."/>
        </authorList>
    </citation>
    <scope>NUCLEOTIDE SEQUENCE [LARGE SCALE GENOMIC DNA]</scope>
    <source>
        <strain evidence="2 3">OWC-G53F</strain>
    </source>
</reference>
<organism evidence="2 3">
    <name type="scientific">Methylobacter tundripaludum</name>
    <dbReference type="NCBI Taxonomy" id="173365"/>
    <lineage>
        <taxon>Bacteria</taxon>
        <taxon>Pseudomonadati</taxon>
        <taxon>Pseudomonadota</taxon>
        <taxon>Gammaproteobacteria</taxon>
        <taxon>Methylococcales</taxon>
        <taxon>Methylococcaceae</taxon>
        <taxon>Methylobacter</taxon>
    </lineage>
</organism>
<evidence type="ECO:0000313" key="2">
    <source>
        <dbReference type="EMBL" id="PPK73807.1"/>
    </source>
</evidence>
<sequence length="293" mass="32570">MKIKFWGVRGSIATPGSNTVKYGGNTTCIEIRTDANDLIILDAGTGIHALAQDLLKEMPVKAHIFITHTHWDHIQGLPFFIPIFIPNNHITIYGGIDPVTNETINRALSVQLQYSFFPIREAQLNARIEYVTVTPGVPVKVGSATITPIVLSHPVLNFGYRIDCDGQSVFFTGDYEPQLNIYDPQDDEFAEFQSFVDAKWDEVVLAIKDVDALIVDSSYTTQEYASKQGWGHGTYDSGIKLATAANAKKLFFTHHEPTRSDAHLDEIYQDLLRNNAEVGCELLLAQEGVDISL</sequence>
<accession>A0A2S6H8L1</accession>
<dbReference type="Proteomes" id="UP000238071">
    <property type="component" value="Unassembled WGS sequence"/>
</dbReference>
<name>A0A2S6H8L1_9GAMM</name>
<dbReference type="InterPro" id="IPR001279">
    <property type="entry name" value="Metallo-B-lactamas"/>
</dbReference>
<dbReference type="InterPro" id="IPR036866">
    <property type="entry name" value="RibonucZ/Hydroxyglut_hydro"/>
</dbReference>
<dbReference type="RefSeq" id="WP_104422190.1">
    <property type="nucleotide sequence ID" value="NZ_PTIY01000001.1"/>
</dbReference>
<evidence type="ECO:0000313" key="3">
    <source>
        <dbReference type="Proteomes" id="UP000238071"/>
    </source>
</evidence>
<dbReference type="PANTHER" id="PTHR42663">
    <property type="entry name" value="HYDROLASE C777.06C-RELATED-RELATED"/>
    <property type="match status" value="1"/>
</dbReference>
<dbReference type="SMART" id="SM00849">
    <property type="entry name" value="Lactamase_B"/>
    <property type="match status" value="1"/>
</dbReference>
<comment type="caution">
    <text evidence="2">The sequence shown here is derived from an EMBL/GenBank/DDBJ whole genome shotgun (WGS) entry which is preliminary data.</text>
</comment>
<protein>
    <submittedName>
        <fullName evidence="2">Phosphoribosyl 1,2-cyclic phosphodiesterase</fullName>
    </submittedName>
</protein>
<dbReference type="SUPFAM" id="SSF56281">
    <property type="entry name" value="Metallo-hydrolase/oxidoreductase"/>
    <property type="match status" value="1"/>
</dbReference>
<dbReference type="CDD" id="cd07715">
    <property type="entry name" value="TaR3-like_MBL-fold"/>
    <property type="match status" value="1"/>
</dbReference>
<dbReference type="PANTHER" id="PTHR42663:SF4">
    <property type="entry name" value="SLL1036 PROTEIN"/>
    <property type="match status" value="1"/>
</dbReference>
<dbReference type="EMBL" id="PTIY01000001">
    <property type="protein sequence ID" value="PPK73807.1"/>
    <property type="molecule type" value="Genomic_DNA"/>
</dbReference>
<evidence type="ECO:0000259" key="1">
    <source>
        <dbReference type="SMART" id="SM00849"/>
    </source>
</evidence>
<dbReference type="Gene3D" id="3.60.15.10">
    <property type="entry name" value="Ribonuclease Z/Hydroxyacylglutathione hydrolase-like"/>
    <property type="match status" value="1"/>
</dbReference>
<keyword evidence="3" id="KW-1185">Reference proteome</keyword>
<dbReference type="AlphaFoldDB" id="A0A2S6H8L1"/>
<dbReference type="Pfam" id="PF12706">
    <property type="entry name" value="Lactamase_B_2"/>
    <property type="match status" value="1"/>
</dbReference>
<gene>
    <name evidence="2" type="ORF">B0F88_101339</name>
</gene>
<dbReference type="OrthoDB" id="9803916at2"/>
<feature type="domain" description="Metallo-beta-lactamase" evidence="1">
    <location>
        <begin position="25"/>
        <end position="208"/>
    </location>
</feature>
<proteinExistence type="predicted"/>